<dbReference type="EMBL" id="FNDG01000024">
    <property type="protein sequence ID" value="SDI77777.1"/>
    <property type="molecule type" value="Genomic_DNA"/>
</dbReference>
<proteinExistence type="predicted"/>
<evidence type="ECO:0008006" key="3">
    <source>
        <dbReference type="Google" id="ProtNLM"/>
    </source>
</evidence>
<protein>
    <recommendedName>
        <fullName evidence="3">DUF1833 domain-containing protein</fullName>
    </recommendedName>
</protein>
<reference evidence="1 2" key="1">
    <citation type="submission" date="2016-10" db="EMBL/GenBank/DDBJ databases">
        <authorList>
            <person name="de Groot N.N."/>
        </authorList>
    </citation>
    <scope>NUCLEOTIDE SEQUENCE [LARGE SCALE GENOMIC DNA]</scope>
    <source>
        <strain evidence="1 2">LMG 18387</strain>
    </source>
</reference>
<name>A0A1G8NCJ0_9GAMM</name>
<dbReference type="Pfam" id="PF08875">
    <property type="entry name" value="DUF1833"/>
    <property type="match status" value="1"/>
</dbReference>
<dbReference type="RefSeq" id="WP_084308329.1">
    <property type="nucleotide sequence ID" value="NZ_FNDG01000024.1"/>
</dbReference>
<evidence type="ECO:0000313" key="1">
    <source>
        <dbReference type="EMBL" id="SDI77777.1"/>
    </source>
</evidence>
<dbReference type="STRING" id="29435.SAMN05216588_12464"/>
<gene>
    <name evidence="1" type="ORF">SAMN05216588_12464</name>
</gene>
<dbReference type="InterPro" id="IPR014974">
    <property type="entry name" value="DUF1833"/>
</dbReference>
<accession>A0A1G8NCJ0</accession>
<dbReference type="AlphaFoldDB" id="A0A1G8NCJ0"/>
<dbReference type="Proteomes" id="UP000198606">
    <property type="component" value="Unassembled WGS sequence"/>
</dbReference>
<sequence>MTILNRFYVSGGRDVELLTLQIDIAGDATRAIEAQRYFFVKDFEDAEARLETGETVTFQAFAMDVAIPPRNLDGTQDLKFALCNIDGTASNALQHALVARLKTSVVLRTYLWPDMAAPSQRPFRFDVKSGQWTPTQVDVTAGHRNLLDTGWPRVLYTLEKFPGLRCIA</sequence>
<organism evidence="1 2">
    <name type="scientific">Phytopseudomonas flavescens</name>
    <dbReference type="NCBI Taxonomy" id="29435"/>
    <lineage>
        <taxon>Bacteria</taxon>
        <taxon>Pseudomonadati</taxon>
        <taxon>Pseudomonadota</taxon>
        <taxon>Gammaproteobacteria</taxon>
        <taxon>Pseudomonadales</taxon>
        <taxon>Pseudomonadaceae</taxon>
        <taxon>Phytopseudomonas</taxon>
    </lineage>
</organism>
<evidence type="ECO:0000313" key="2">
    <source>
        <dbReference type="Proteomes" id="UP000198606"/>
    </source>
</evidence>